<organism evidence="1 2">
    <name type="scientific">Kuenenia stuttgartiensis</name>
    <dbReference type="NCBI Taxonomy" id="174633"/>
    <lineage>
        <taxon>Bacteria</taxon>
        <taxon>Pseudomonadati</taxon>
        <taxon>Planctomycetota</taxon>
        <taxon>Candidatus Brocadiia</taxon>
        <taxon>Candidatus Brocadiales</taxon>
        <taxon>Candidatus Brocadiaceae</taxon>
        <taxon>Candidatus Kuenenia</taxon>
    </lineage>
</organism>
<dbReference type="AlphaFoldDB" id="A0A6G7GTY4"/>
<proteinExistence type="predicted"/>
<dbReference type="EMBL" id="CP049055">
    <property type="protein sequence ID" value="QII12814.1"/>
    <property type="molecule type" value="Genomic_DNA"/>
</dbReference>
<evidence type="ECO:0000313" key="2">
    <source>
        <dbReference type="Proteomes" id="UP000501926"/>
    </source>
</evidence>
<dbReference type="Proteomes" id="UP000501926">
    <property type="component" value="Chromosome"/>
</dbReference>
<evidence type="ECO:0000313" key="1">
    <source>
        <dbReference type="EMBL" id="QII12814.1"/>
    </source>
</evidence>
<accession>A0A6G7GTY4</accession>
<sequence length="42" mass="4846">MVNYPANLMEFGLQVSGNSTCNRASLWMLIKIYSRIQYMVTT</sequence>
<protein>
    <submittedName>
        <fullName evidence="1">Uncharacterized protein</fullName>
    </submittedName>
</protein>
<name>A0A6G7GTY4_KUEST</name>
<reference evidence="1 2" key="1">
    <citation type="submission" date="2020-02" db="EMBL/GenBank/DDBJ databases">
        <title>Newly sequenced genome of strain CSTR1 showed variability in Candidatus Kuenenia stuttgartiensis genomes.</title>
        <authorList>
            <person name="Ding C."/>
            <person name="Adrian L."/>
        </authorList>
    </citation>
    <scope>NUCLEOTIDE SEQUENCE [LARGE SCALE GENOMIC DNA]</scope>
    <source>
        <strain evidence="1 2">CSTR1</strain>
    </source>
</reference>
<gene>
    <name evidence="1" type="ORF">KsCSTR_34350</name>
</gene>